<accession>A0A2H1WVQ3</accession>
<dbReference type="EMBL" id="ODYU01011354">
    <property type="protein sequence ID" value="SOQ57046.1"/>
    <property type="molecule type" value="Genomic_DNA"/>
</dbReference>
<reference evidence="1" key="1">
    <citation type="submission" date="2016-07" db="EMBL/GenBank/DDBJ databases">
        <authorList>
            <person name="Bretaudeau A."/>
        </authorList>
    </citation>
    <scope>NUCLEOTIDE SEQUENCE</scope>
    <source>
        <strain evidence="1">Rice</strain>
        <tissue evidence="1">Whole body</tissue>
    </source>
</reference>
<protein>
    <submittedName>
        <fullName evidence="1">SFRICE_035130</fullName>
    </submittedName>
</protein>
<sequence>MTSLALSEARRSVRLLLTKNHTVPTPAFRAGAPVNPPARPQLWEVRLLDQLILSSHRPSEHPPSRLSLNEPI</sequence>
<proteinExistence type="predicted"/>
<name>A0A2H1WVQ3_SPOFR</name>
<organism evidence="1">
    <name type="scientific">Spodoptera frugiperda</name>
    <name type="common">Fall armyworm</name>
    <dbReference type="NCBI Taxonomy" id="7108"/>
    <lineage>
        <taxon>Eukaryota</taxon>
        <taxon>Metazoa</taxon>
        <taxon>Ecdysozoa</taxon>
        <taxon>Arthropoda</taxon>
        <taxon>Hexapoda</taxon>
        <taxon>Insecta</taxon>
        <taxon>Pterygota</taxon>
        <taxon>Neoptera</taxon>
        <taxon>Endopterygota</taxon>
        <taxon>Lepidoptera</taxon>
        <taxon>Glossata</taxon>
        <taxon>Ditrysia</taxon>
        <taxon>Noctuoidea</taxon>
        <taxon>Noctuidae</taxon>
        <taxon>Amphipyrinae</taxon>
        <taxon>Spodoptera</taxon>
    </lineage>
</organism>
<evidence type="ECO:0000313" key="1">
    <source>
        <dbReference type="EMBL" id="SOQ57046.1"/>
    </source>
</evidence>
<dbReference type="AlphaFoldDB" id="A0A2H1WVQ3"/>
<gene>
    <name evidence="1" type="ORF">SFRICE_035130</name>
</gene>